<evidence type="ECO:0000313" key="1">
    <source>
        <dbReference type="EMBL" id="CAH1724956.1"/>
    </source>
</evidence>
<sequence>MDFHLFGIQHLIPIIYLAKPVVVWKELQWESGIGIWTRRMFDIITSFSNLYSFSIMRVLRLFWSYGLRGQSTKQIHRKFSKVLGIETSCDDTGCAIVDTNRNILGEYLHSQQQIISSM</sequence>
<evidence type="ECO:0000313" key="2">
    <source>
        <dbReference type="Proteomes" id="UP001154329"/>
    </source>
</evidence>
<dbReference type="EMBL" id="OU899035">
    <property type="protein sequence ID" value="CAH1724956.1"/>
    <property type="molecule type" value="Genomic_DNA"/>
</dbReference>
<proteinExistence type="predicted"/>
<reference evidence="1" key="2">
    <citation type="submission" date="2022-10" db="EMBL/GenBank/DDBJ databases">
        <authorList>
            <consortium name="ENA_rothamsted_submissions"/>
            <consortium name="culmorum"/>
            <person name="King R."/>
        </authorList>
    </citation>
    <scope>NUCLEOTIDE SEQUENCE</scope>
</reference>
<dbReference type="Proteomes" id="UP001154329">
    <property type="component" value="Chromosome 2"/>
</dbReference>
<protein>
    <submittedName>
        <fullName evidence="1">Uncharacterized protein</fullName>
    </submittedName>
</protein>
<organism evidence="1 2">
    <name type="scientific">Aphis gossypii</name>
    <name type="common">Cotton aphid</name>
    <dbReference type="NCBI Taxonomy" id="80765"/>
    <lineage>
        <taxon>Eukaryota</taxon>
        <taxon>Metazoa</taxon>
        <taxon>Ecdysozoa</taxon>
        <taxon>Arthropoda</taxon>
        <taxon>Hexapoda</taxon>
        <taxon>Insecta</taxon>
        <taxon>Pterygota</taxon>
        <taxon>Neoptera</taxon>
        <taxon>Paraneoptera</taxon>
        <taxon>Hemiptera</taxon>
        <taxon>Sternorrhyncha</taxon>
        <taxon>Aphidomorpha</taxon>
        <taxon>Aphidoidea</taxon>
        <taxon>Aphididae</taxon>
        <taxon>Aphidini</taxon>
        <taxon>Aphis</taxon>
        <taxon>Aphis</taxon>
    </lineage>
</organism>
<accession>A0A9P0J1K2</accession>
<gene>
    <name evidence="1" type="ORF">APHIGO_LOCUS6144</name>
</gene>
<dbReference type="Gene3D" id="3.30.420.40">
    <property type="match status" value="1"/>
</dbReference>
<dbReference type="AlphaFoldDB" id="A0A9P0J1K2"/>
<reference evidence="1" key="1">
    <citation type="submission" date="2022-02" db="EMBL/GenBank/DDBJ databases">
        <authorList>
            <person name="King R."/>
        </authorList>
    </citation>
    <scope>NUCLEOTIDE SEQUENCE</scope>
</reference>
<name>A0A9P0J1K2_APHGO</name>
<keyword evidence="2" id="KW-1185">Reference proteome</keyword>